<accession>A0A1G7GSB3</accession>
<dbReference type="GO" id="GO:0044718">
    <property type="term" value="P:siderophore transmembrane transport"/>
    <property type="evidence" value="ECO:0007669"/>
    <property type="project" value="TreeGrafter"/>
</dbReference>
<dbReference type="SUPFAM" id="SSF56935">
    <property type="entry name" value="Porins"/>
    <property type="match status" value="1"/>
</dbReference>
<evidence type="ECO:0000256" key="2">
    <source>
        <dbReference type="ARBA" id="ARBA00022448"/>
    </source>
</evidence>
<keyword evidence="9" id="KW-1185">Reference proteome</keyword>
<dbReference type="OrthoDB" id="97893at2"/>
<evidence type="ECO:0000256" key="1">
    <source>
        <dbReference type="ARBA" id="ARBA00004571"/>
    </source>
</evidence>
<evidence type="ECO:0000256" key="6">
    <source>
        <dbReference type="ARBA" id="ARBA00023237"/>
    </source>
</evidence>
<dbReference type="EMBL" id="LT629690">
    <property type="protein sequence ID" value="SDE90849.1"/>
    <property type="molecule type" value="Genomic_DNA"/>
</dbReference>
<dbReference type="Pfam" id="PF13620">
    <property type="entry name" value="CarboxypepD_reg"/>
    <property type="match status" value="1"/>
</dbReference>
<evidence type="ECO:0000256" key="4">
    <source>
        <dbReference type="ARBA" id="ARBA00022692"/>
    </source>
</evidence>
<dbReference type="Gene3D" id="2.40.170.20">
    <property type="entry name" value="TonB-dependent receptor, beta-barrel domain"/>
    <property type="match status" value="1"/>
</dbReference>
<organism evidence="8 9">
    <name type="scientific">Terriglobus roseus</name>
    <dbReference type="NCBI Taxonomy" id="392734"/>
    <lineage>
        <taxon>Bacteria</taxon>
        <taxon>Pseudomonadati</taxon>
        <taxon>Acidobacteriota</taxon>
        <taxon>Terriglobia</taxon>
        <taxon>Terriglobales</taxon>
        <taxon>Acidobacteriaceae</taxon>
        <taxon>Terriglobus</taxon>
    </lineage>
</organism>
<evidence type="ECO:0000256" key="3">
    <source>
        <dbReference type="ARBA" id="ARBA00022452"/>
    </source>
</evidence>
<dbReference type="GO" id="GO:0015344">
    <property type="term" value="F:siderophore uptake transmembrane transporter activity"/>
    <property type="evidence" value="ECO:0007669"/>
    <property type="project" value="TreeGrafter"/>
</dbReference>
<reference evidence="8 9" key="1">
    <citation type="submission" date="2016-10" db="EMBL/GenBank/DDBJ databases">
        <authorList>
            <person name="de Groot N.N."/>
        </authorList>
    </citation>
    <scope>NUCLEOTIDE SEQUENCE [LARGE SCALE GENOMIC DNA]</scope>
    <source>
        <strain evidence="8 9">GAS232</strain>
    </source>
</reference>
<keyword evidence="4" id="KW-0812">Transmembrane</keyword>
<keyword evidence="8" id="KW-0675">Receptor</keyword>
<keyword evidence="3" id="KW-1134">Transmembrane beta strand</keyword>
<dbReference type="Pfam" id="PF25183">
    <property type="entry name" value="OMP_b-brl_4"/>
    <property type="match status" value="1"/>
</dbReference>
<keyword evidence="5" id="KW-0472">Membrane</keyword>
<dbReference type="PANTHER" id="PTHR30069:SF46">
    <property type="entry name" value="OAR PROTEIN"/>
    <property type="match status" value="1"/>
</dbReference>
<dbReference type="InterPro" id="IPR039426">
    <property type="entry name" value="TonB-dep_rcpt-like"/>
</dbReference>
<dbReference type="InterPro" id="IPR013784">
    <property type="entry name" value="Carb-bd-like_fold"/>
</dbReference>
<dbReference type="Gene3D" id="2.60.40.1120">
    <property type="entry name" value="Carboxypeptidase-like, regulatory domain"/>
    <property type="match status" value="1"/>
</dbReference>
<dbReference type="GO" id="GO:0009279">
    <property type="term" value="C:cell outer membrane"/>
    <property type="evidence" value="ECO:0007669"/>
    <property type="project" value="UniProtKB-SubCell"/>
</dbReference>
<proteinExistence type="predicted"/>
<dbReference type="InterPro" id="IPR036942">
    <property type="entry name" value="Beta-barrel_TonB_sf"/>
</dbReference>
<comment type="subcellular location">
    <subcellularLocation>
        <location evidence="1">Cell outer membrane</location>
        <topology evidence="1">Multi-pass membrane protein</topology>
    </subcellularLocation>
</comment>
<keyword evidence="2" id="KW-0813">Transport</keyword>
<evidence type="ECO:0000313" key="9">
    <source>
        <dbReference type="Proteomes" id="UP000182427"/>
    </source>
</evidence>
<dbReference type="PANTHER" id="PTHR30069">
    <property type="entry name" value="TONB-DEPENDENT OUTER MEMBRANE RECEPTOR"/>
    <property type="match status" value="1"/>
</dbReference>
<gene>
    <name evidence="8" type="ORF">SAMN05444167_0781</name>
</gene>
<keyword evidence="6" id="KW-0998">Cell outer membrane</keyword>
<dbReference type="AlphaFoldDB" id="A0A1G7GSB3"/>
<name>A0A1G7GSB3_9BACT</name>
<protein>
    <submittedName>
        <fullName evidence="8">TonB-dependent Receptor Plug Domain</fullName>
    </submittedName>
</protein>
<evidence type="ECO:0000259" key="7">
    <source>
        <dbReference type="Pfam" id="PF25183"/>
    </source>
</evidence>
<dbReference type="InterPro" id="IPR057601">
    <property type="entry name" value="Oar-like_b-barrel"/>
</dbReference>
<sequence>MQTLITQRCEAAQTLCLGLLFAFFAILLPTGKLLAQVDQGAVTGIVYDSEGRVVPGATVTLTAVDTGLALTQTTNSAGLYTFQPVKIGSYSITAAAAGFATTTQQNIKVDIQSRVGVNLSLKVGGASETVTVSTAPPLLETQTGAVGQVVEAKTINETPLNGRNWVFIAQLTNGVTPSLGNTRGSGKGDFIANGQRATQNNFILDGVDNNTNLVDFLNGATFVQRPPPDALAEFNIQTSNYSAEFGHSAGAVMNASIKSGTNQLHGNFWEYFRSDKMNAKDWNALSVPRFHQNQFGATIGFPLIKNKLFYFGDVEANRITNAQVNRLMVPSALERQGNFTELLNPTVSGFNQPIHLKQPNTNGAAPLGAPCGNAENVMCAADIDQNALKILNMYPTPNNGSGLQQNYVQNVPRLDSTTQFDQRVDWNASPKDLLYGRFSYVHQIVKSALPLGPVLDGSGYGGYIQSNLAENGMGSYTHTFTPSLINEFRFGYNWGVFNFDTPNGFNGTIASSLGFGNVPCVPGFCGLPLVQIGGAVGLSQFGSTGTSRESQNVYQILDNLTYIKGKHSMKFGVAFQNVRFYYTYADSPRGNFTFNGHYTKIPGTSLSSGVADFLSRRVASAYITNAPGIHDQQWYNSAYAQDDWRLTPNLTLNIGLRWDFYQPLAESRDRQANFIPTAIGQGTGAGVFQLPTSQKSVTLAPEFINTLAANNVQIQYVGNNRLVTSQNTNFAPRFGFSYKANEKTVLRGGVGIFYGGLESNGNGNLGANYPYSLSQSFPEQSCTVGNCSTPFPYTLETGLPTLTPVTAATGFPGFHSTPASLQTPYTQNYSLSVQYALSNNLVSSIAYVGNESRHLTTYFAQNSNVALYQAGLNTQPYQPFPTLGGIGATVYTGYSSYNSLQAKLEKRFSNGLNFLATYTWGHAMDNTSSSGGLSTAVGTRTYYLLGGPKFEYTNSSYDVRNRVTLNGHYELPFGRGRKYMKSNRAVDLVLGGWEISDTFTAQGGTPFGMGTTTSNVAGAGSRPVLVTDPFRTGDPGIPGTLGSSSTPCPTQTKTKAHWYNPCSLAEPMGMLNAGNLICAPGSPVGTVQSGVACRYASGVTDPNLVAQFLGGKQNIVYGPGYWRNDVSLFKNFTIWREQSLQLRADVFNVFNHPTWGNPGVQNDDPVSGGRIDGPKSFGANTPDARFIQLAAKFYF</sequence>
<evidence type="ECO:0000313" key="8">
    <source>
        <dbReference type="EMBL" id="SDE90849.1"/>
    </source>
</evidence>
<dbReference type="GO" id="GO:0030246">
    <property type="term" value="F:carbohydrate binding"/>
    <property type="evidence" value="ECO:0007669"/>
    <property type="project" value="InterPro"/>
</dbReference>
<dbReference type="Proteomes" id="UP000182427">
    <property type="component" value="Chromosome I"/>
</dbReference>
<dbReference type="SUPFAM" id="SSF49452">
    <property type="entry name" value="Starch-binding domain-like"/>
    <property type="match status" value="1"/>
</dbReference>
<evidence type="ECO:0000256" key="5">
    <source>
        <dbReference type="ARBA" id="ARBA00023136"/>
    </source>
</evidence>
<feature type="domain" description="TonB-dependent transporter Oar-like beta-barrel" evidence="7">
    <location>
        <begin position="257"/>
        <end position="1188"/>
    </location>
</feature>